<gene>
    <name evidence="2" type="ORF">COU33_03535</name>
</gene>
<feature type="region of interest" description="Disordered" evidence="1">
    <location>
        <begin position="1"/>
        <end position="23"/>
    </location>
</feature>
<organism evidence="2 3">
    <name type="scientific">Candidatus Magasanikbacteria bacterium CG10_big_fil_rev_8_21_14_0_10_43_6</name>
    <dbReference type="NCBI Taxonomy" id="1974650"/>
    <lineage>
        <taxon>Bacteria</taxon>
        <taxon>Candidatus Magasanikiibacteriota</taxon>
    </lineage>
</organism>
<name>A0A2M6W0V6_9BACT</name>
<dbReference type="AlphaFoldDB" id="A0A2M6W0V6"/>
<protein>
    <submittedName>
        <fullName evidence="2">Uncharacterized protein</fullName>
    </submittedName>
</protein>
<feature type="region of interest" description="Disordered" evidence="1">
    <location>
        <begin position="103"/>
        <end position="128"/>
    </location>
</feature>
<feature type="region of interest" description="Disordered" evidence="1">
    <location>
        <begin position="434"/>
        <end position="461"/>
    </location>
</feature>
<reference evidence="3" key="1">
    <citation type="submission" date="2017-09" db="EMBL/GenBank/DDBJ databases">
        <title>Depth-based differentiation of microbial function through sediment-hosted aquifers and enrichment of novel symbionts in the deep terrestrial subsurface.</title>
        <authorList>
            <person name="Probst A.J."/>
            <person name="Ladd B."/>
            <person name="Jarett J.K."/>
            <person name="Geller-Mcgrath D.E."/>
            <person name="Sieber C.M.K."/>
            <person name="Emerson J.B."/>
            <person name="Anantharaman K."/>
            <person name="Thomas B.C."/>
            <person name="Malmstrom R."/>
            <person name="Stieglmeier M."/>
            <person name="Klingl A."/>
            <person name="Woyke T."/>
            <person name="Ryan C.M."/>
            <person name="Banfield J.F."/>
        </authorList>
    </citation>
    <scope>NUCLEOTIDE SEQUENCE [LARGE SCALE GENOMIC DNA]</scope>
</reference>
<proteinExistence type="predicted"/>
<feature type="compositionally biased region" description="Polar residues" evidence="1">
    <location>
        <begin position="440"/>
        <end position="454"/>
    </location>
</feature>
<comment type="caution">
    <text evidence="2">The sequence shown here is derived from an EMBL/GenBank/DDBJ whole genome shotgun (WGS) entry which is preliminary data.</text>
</comment>
<evidence type="ECO:0000313" key="3">
    <source>
        <dbReference type="Proteomes" id="UP000229362"/>
    </source>
</evidence>
<feature type="non-terminal residue" evidence="2">
    <location>
        <position position="969"/>
    </location>
</feature>
<evidence type="ECO:0000313" key="2">
    <source>
        <dbReference type="EMBL" id="PIT86365.1"/>
    </source>
</evidence>
<accession>A0A2M6W0V6</accession>
<evidence type="ECO:0000256" key="1">
    <source>
        <dbReference type="SAM" id="MobiDB-lite"/>
    </source>
</evidence>
<sequence>MSETVERKGAGKLPPETPKSIETRAGEALTQLLALRERANQDQKATLQVLQDTLERAFTAYEAYTPDEDVLSSVEPEEVADLNAAIEHTEREMATIEATLLLDSRETPAPTPPPAAEKTTPSEQKDKIPTQLQERMDAIDATVSRLGIAQTTIPEAITTETESLRKRLGNVGTKKEGTGTRRTKYRENIKKRQGALQEKLTALLPSVEIDATDSPRDIAIYQALETAGMSHADITKHRQMVSEAVATYIKRNFGTSEEAAITMIARAAKEHMEEGLNADALVDAVMKKKGPEAVIKTASTDVSALSSARGAAEQKITTTPQPREATPLPKGYDAAKRALEKANFGGLLSSGEWPTLVAKAAEKGAKLQDAVATAIAVSNDGTYANIPTVDELLKLIAEKKQKQGGGWIKRKMPRLAKMFAGIALVMGLKSDVNERPQGAAGSTESNKAGVTAQQDVERGTSVVDEQEFSQIIVREATDQDIADEASYTLNRRLRDEEAARNAKEKADRDAARSIQVTRDIEGRQAQKDEQAAQERYIPTAAAAGINMPEGTSDVVVPEPIDTDQIQSHKEISSEAPAPVISKEVISQPPAADAPQVEEAPLKASFADPMSYGEETVAQKAQINNREVAQPAEEVVPEPVATPREVEATYPTIETATTIDGTYEIKKGQGVLHAFSNLLGNGGKERVLTALMEINKETDQVKGELLFQSWEDEQLEKNGVNPKTLQYKKGIRIKPGDSYALAFTPEGPVIALADKVRSEEREPGEVTRTHIVKKGDTPIGVIDGFLKDPQVLQAVIDWERSHNHATDTDEKIAHAWRNKQVKDNGFSLRSTKNNPPFTPGMQVELRTDTEGKLGVFVKIEDKKVEKETTPEAPKEITNIQFAGQTYRKGEKVIYKTAKGGWKEYTIEIQTKTDEDGNTIPAVQDGYIQLKGEKTIFAIGPERQESLVRGTLLDGMMVEDLGADAFKLHVE</sequence>
<dbReference type="Proteomes" id="UP000229362">
    <property type="component" value="Unassembled WGS sequence"/>
</dbReference>
<dbReference type="EMBL" id="PFBZ01000153">
    <property type="protein sequence ID" value="PIT86365.1"/>
    <property type="molecule type" value="Genomic_DNA"/>
</dbReference>